<dbReference type="Proteomes" id="UP001275049">
    <property type="component" value="Unassembled WGS sequence"/>
</dbReference>
<dbReference type="InterPro" id="IPR051599">
    <property type="entry name" value="Cell_Envelope_Assoc"/>
</dbReference>
<evidence type="ECO:0000313" key="4">
    <source>
        <dbReference type="Proteomes" id="UP001275049"/>
    </source>
</evidence>
<dbReference type="EMBL" id="JAWNGA010000008">
    <property type="protein sequence ID" value="MDY5133192.1"/>
    <property type="molecule type" value="Genomic_DNA"/>
</dbReference>
<dbReference type="InterPro" id="IPR014729">
    <property type="entry name" value="Rossmann-like_a/b/a_fold"/>
</dbReference>
<feature type="region of interest" description="Disordered" evidence="1">
    <location>
        <begin position="1"/>
        <end position="51"/>
    </location>
</feature>
<gene>
    <name evidence="3" type="ORF">R6G86_05495</name>
</gene>
<dbReference type="PANTHER" id="PTHR30336:SF4">
    <property type="entry name" value="ENVELOPE BIOGENESIS FACTOR ELYC"/>
    <property type="match status" value="1"/>
</dbReference>
<protein>
    <submittedName>
        <fullName evidence="3">YdcF family protein</fullName>
    </submittedName>
</protein>
<evidence type="ECO:0000313" key="3">
    <source>
        <dbReference type="EMBL" id="MDY5133192.1"/>
    </source>
</evidence>
<evidence type="ECO:0000259" key="2">
    <source>
        <dbReference type="Pfam" id="PF02698"/>
    </source>
</evidence>
<proteinExistence type="predicted"/>
<dbReference type="Gene3D" id="3.40.50.620">
    <property type="entry name" value="HUPs"/>
    <property type="match status" value="1"/>
</dbReference>
<feature type="domain" description="DUF218" evidence="2">
    <location>
        <begin position="58"/>
        <end position="216"/>
    </location>
</feature>
<accession>A0ABU5G772</accession>
<dbReference type="PANTHER" id="PTHR30336">
    <property type="entry name" value="INNER MEMBRANE PROTEIN, PROBABLE PERMEASE"/>
    <property type="match status" value="1"/>
</dbReference>
<dbReference type="InterPro" id="IPR003848">
    <property type="entry name" value="DUF218"/>
</dbReference>
<keyword evidence="4" id="KW-1185">Reference proteome</keyword>
<dbReference type="CDD" id="cd06259">
    <property type="entry name" value="YdcF-like"/>
    <property type="match status" value="1"/>
</dbReference>
<name>A0ABU5G772_9ACTO</name>
<feature type="compositionally biased region" description="Polar residues" evidence="1">
    <location>
        <begin position="17"/>
        <end position="45"/>
    </location>
</feature>
<sequence length="260" mass="27854">MIIMSRVNDGSGGGSPFSDTTTQPAHSSTTQPASNPTGTQSTPSPVEQPTPLLPVTPVIIVLGGKTVNGAPGRGLQLRLLGAIKEYEAALHANHRPLIVCSGGQATENSPSEAAVMASWLISHGIPESSIIREELSRTTQENFGCTARLLRSLPESPSQLPSIPKPLTGAPNSLPKTPSPLPNVPGLLPDGRIACVVLTSWIHTFRSRLWALYYDFDPVMRGVNVPLDLLPKSLLWESGAIVMGIIRGSFHKIQSFRRRH</sequence>
<organism evidence="3 4">
    <name type="scientific">Actinotignum urinale</name>
    <dbReference type="NCBI Taxonomy" id="190146"/>
    <lineage>
        <taxon>Bacteria</taxon>
        <taxon>Bacillati</taxon>
        <taxon>Actinomycetota</taxon>
        <taxon>Actinomycetes</taxon>
        <taxon>Actinomycetales</taxon>
        <taxon>Actinomycetaceae</taxon>
        <taxon>Actinotignum</taxon>
    </lineage>
</organism>
<evidence type="ECO:0000256" key="1">
    <source>
        <dbReference type="SAM" id="MobiDB-lite"/>
    </source>
</evidence>
<feature type="region of interest" description="Disordered" evidence="1">
    <location>
        <begin position="155"/>
        <end position="178"/>
    </location>
</feature>
<reference evidence="3 4" key="1">
    <citation type="submission" date="2023-10" db="EMBL/GenBank/DDBJ databases">
        <title>Whole Genome based description of the genera Actinobaculum and Actinotignum reveals a complex phylogenetic relationship within the species included in the genus Actinotignum.</title>
        <authorList>
            <person name="Jensen C.S."/>
            <person name="Dargis R."/>
            <person name="Kemp M."/>
            <person name="Christensen J.J."/>
        </authorList>
    </citation>
    <scope>NUCLEOTIDE SEQUENCE [LARGE SCALE GENOMIC DNA]</scope>
    <source>
        <strain evidence="3 4">SLA_B974</strain>
    </source>
</reference>
<dbReference type="Pfam" id="PF02698">
    <property type="entry name" value="DUF218"/>
    <property type="match status" value="1"/>
</dbReference>
<dbReference type="RefSeq" id="WP_320755275.1">
    <property type="nucleotide sequence ID" value="NZ_JAWNGA010000008.1"/>
</dbReference>
<comment type="caution">
    <text evidence="3">The sequence shown here is derived from an EMBL/GenBank/DDBJ whole genome shotgun (WGS) entry which is preliminary data.</text>
</comment>